<name>A0A134AJ82_9FIRM</name>
<gene>
    <name evidence="1" type="ORF">HMPREF1863_00434</name>
</gene>
<comment type="caution">
    <text evidence="1">The sequence shown here is derived from an EMBL/GenBank/DDBJ whole genome shotgun (WGS) entry which is preliminary data.</text>
</comment>
<evidence type="ECO:0000313" key="1">
    <source>
        <dbReference type="EMBL" id="KXB67772.1"/>
    </source>
</evidence>
<dbReference type="PATRIC" id="fig|755172.3.peg.415"/>
<protein>
    <submittedName>
        <fullName evidence="1">Uncharacterized protein</fullName>
    </submittedName>
</protein>
<evidence type="ECO:0000313" key="2">
    <source>
        <dbReference type="Proteomes" id="UP000070442"/>
    </source>
</evidence>
<dbReference type="AlphaFoldDB" id="A0A134AJ82"/>
<proteinExistence type="predicted"/>
<reference evidence="2" key="1">
    <citation type="submission" date="2016-01" db="EMBL/GenBank/DDBJ databases">
        <authorList>
            <person name="Mitreva M."/>
            <person name="Pepin K.H."/>
            <person name="Mihindukulasuriya K.A."/>
            <person name="Fulton R."/>
            <person name="Fronick C."/>
            <person name="O'Laughlin M."/>
            <person name="Miner T."/>
            <person name="Herter B."/>
            <person name="Rosa B.A."/>
            <person name="Cordes M."/>
            <person name="Tomlinson C."/>
            <person name="Wollam A."/>
            <person name="Palsikar V.B."/>
            <person name="Mardis E.R."/>
            <person name="Wilson R.K."/>
        </authorList>
    </citation>
    <scope>NUCLEOTIDE SEQUENCE [LARGE SCALE GENOMIC DNA]</scope>
    <source>
        <strain evidence="2">DNF00729</strain>
    </source>
</reference>
<dbReference type="EMBL" id="LSDG01000013">
    <property type="protein sequence ID" value="KXB67772.1"/>
    <property type="molecule type" value="Genomic_DNA"/>
</dbReference>
<dbReference type="Proteomes" id="UP000070442">
    <property type="component" value="Unassembled WGS sequence"/>
</dbReference>
<dbReference type="STRING" id="755172.HMPREF1863_00434"/>
<keyword evidence="2" id="KW-1185">Reference proteome</keyword>
<organism evidence="1 2">
    <name type="scientific">Aedoeadaptatus coxii</name>
    <dbReference type="NCBI Taxonomy" id="755172"/>
    <lineage>
        <taxon>Bacteria</taxon>
        <taxon>Bacillati</taxon>
        <taxon>Bacillota</taxon>
        <taxon>Tissierellia</taxon>
        <taxon>Tissierellales</taxon>
        <taxon>Peptoniphilaceae</taxon>
        <taxon>Aedoeadaptatus</taxon>
    </lineage>
</organism>
<sequence>MPAAFSPSYAIQAPRYFLQLFKKCCTLFYAEANVPLKKHFFATQPNTIEARRASDI</sequence>
<accession>A0A134AJ82</accession>